<evidence type="ECO:0000256" key="1">
    <source>
        <dbReference type="SAM" id="SignalP"/>
    </source>
</evidence>
<reference evidence="2" key="1">
    <citation type="submission" date="2021-01" db="EMBL/GenBank/DDBJ databases">
        <authorList>
            <person name="Corre E."/>
            <person name="Pelletier E."/>
            <person name="Niang G."/>
            <person name="Scheremetjew M."/>
            <person name="Finn R."/>
            <person name="Kale V."/>
            <person name="Holt S."/>
            <person name="Cochrane G."/>
            <person name="Meng A."/>
            <person name="Brown T."/>
            <person name="Cohen L."/>
        </authorList>
    </citation>
    <scope>NUCLEOTIDE SEQUENCE</scope>
    <source>
        <strain evidence="2">Ms1</strain>
    </source>
</reference>
<evidence type="ECO:0000313" key="2">
    <source>
        <dbReference type="EMBL" id="CAD8922724.1"/>
    </source>
</evidence>
<sequence>MAVRALLAVAALALLGVANAGNNYTCTVQGATGLVQTEAGCVVTESDSVGRWQAGATGVISFSGTAMEDILAGAFQYQVFEESVEHFTGSGNSDFFTCDNKGCDRSDPISLALTDPGKVPTTFVAKLPFTVPAAKMNGRYHLAFWGIDNEHNYAINGLVYFHLECFNDSDCPTGSYCVNDPTKAAPYACH</sequence>
<accession>A0A7S1CNF4</accession>
<name>A0A7S1CNF4_9STRA</name>
<dbReference type="EMBL" id="HBFS01023885">
    <property type="protein sequence ID" value="CAD8922724.1"/>
    <property type="molecule type" value="Transcribed_RNA"/>
</dbReference>
<protein>
    <recommendedName>
        <fullName evidence="3">Chitin-binding type-4 domain-containing protein</fullName>
    </recommendedName>
</protein>
<feature type="chain" id="PRO_5031570366" description="Chitin-binding type-4 domain-containing protein" evidence="1">
    <location>
        <begin position="21"/>
        <end position="190"/>
    </location>
</feature>
<evidence type="ECO:0008006" key="3">
    <source>
        <dbReference type="Google" id="ProtNLM"/>
    </source>
</evidence>
<keyword evidence="1" id="KW-0732">Signal</keyword>
<proteinExistence type="predicted"/>
<organism evidence="2">
    <name type="scientific">Bicosoecida sp. CB-2014</name>
    <dbReference type="NCBI Taxonomy" id="1486930"/>
    <lineage>
        <taxon>Eukaryota</taxon>
        <taxon>Sar</taxon>
        <taxon>Stramenopiles</taxon>
        <taxon>Bigyra</taxon>
        <taxon>Opalozoa</taxon>
        <taxon>Bicosoecida</taxon>
    </lineage>
</organism>
<dbReference type="AlphaFoldDB" id="A0A7S1CNF4"/>
<gene>
    <name evidence="2" type="ORF">BSP0115_LOCUS15987</name>
</gene>
<feature type="signal peptide" evidence="1">
    <location>
        <begin position="1"/>
        <end position="20"/>
    </location>
</feature>